<feature type="compositionally biased region" description="Low complexity" evidence="3">
    <location>
        <begin position="67"/>
        <end position="82"/>
    </location>
</feature>
<dbReference type="InterPro" id="IPR011989">
    <property type="entry name" value="ARM-like"/>
</dbReference>
<evidence type="ECO:0000256" key="2">
    <source>
        <dbReference type="PROSITE-ProRule" id="PRU00103"/>
    </source>
</evidence>
<feature type="domain" description="Rap-GAP" evidence="4">
    <location>
        <begin position="1420"/>
        <end position="1640"/>
    </location>
</feature>
<dbReference type="FunFam" id="3.40.50.11210:FF:000001">
    <property type="entry name" value="Ral GTPase-activating protein subunit alpha-1 isoform 1"/>
    <property type="match status" value="1"/>
</dbReference>
<dbReference type="PROSITE" id="PS50077">
    <property type="entry name" value="HEAT_REPEAT"/>
    <property type="match status" value="1"/>
</dbReference>
<dbReference type="PANTHER" id="PTHR10063:SF0">
    <property type="entry name" value="TUBERIN"/>
    <property type="match status" value="1"/>
</dbReference>
<feature type="compositionally biased region" description="Basic and acidic residues" evidence="3">
    <location>
        <begin position="110"/>
        <end position="133"/>
    </location>
</feature>
<proteinExistence type="predicted"/>
<dbReference type="InterPro" id="IPR035974">
    <property type="entry name" value="Rap/Ran-GAP_sf"/>
</dbReference>
<dbReference type="InterPro" id="IPR016024">
    <property type="entry name" value="ARM-type_fold"/>
</dbReference>
<feature type="region of interest" description="Disordered" evidence="3">
    <location>
        <begin position="598"/>
        <end position="619"/>
    </location>
</feature>
<keyword evidence="1" id="KW-0343">GTPase activation</keyword>
<keyword evidence="6" id="KW-1185">Reference proteome</keyword>
<feature type="region of interest" description="Disordered" evidence="3">
    <location>
        <begin position="526"/>
        <end position="570"/>
    </location>
</feature>
<dbReference type="InterPro" id="IPR021133">
    <property type="entry name" value="HEAT_type_2"/>
</dbReference>
<evidence type="ECO:0000256" key="3">
    <source>
        <dbReference type="SAM" id="MobiDB-lite"/>
    </source>
</evidence>
<dbReference type="SUPFAM" id="SSF111347">
    <property type="entry name" value="Rap/Ran-GAP"/>
    <property type="match status" value="1"/>
</dbReference>
<feature type="repeat" description="HEAT" evidence="2">
    <location>
        <begin position="768"/>
        <end position="806"/>
    </location>
</feature>
<evidence type="ECO:0000256" key="1">
    <source>
        <dbReference type="ARBA" id="ARBA00022468"/>
    </source>
</evidence>
<dbReference type="GO" id="GO:0005737">
    <property type="term" value="C:cytoplasm"/>
    <property type="evidence" value="ECO:0007669"/>
    <property type="project" value="TreeGrafter"/>
</dbReference>
<dbReference type="PANTHER" id="PTHR10063">
    <property type="entry name" value="TUBERIN"/>
    <property type="match status" value="1"/>
</dbReference>
<evidence type="ECO:0000313" key="5">
    <source>
        <dbReference type="EMBL" id="CAI5739258.1"/>
    </source>
</evidence>
<gene>
    <name evidence="5" type="ORF">HBR001_LOCUS7759</name>
</gene>
<dbReference type="GO" id="GO:0005096">
    <property type="term" value="F:GTPase activator activity"/>
    <property type="evidence" value="ECO:0007669"/>
    <property type="project" value="UniProtKB-KW"/>
</dbReference>
<dbReference type="Gene3D" id="1.25.10.10">
    <property type="entry name" value="Leucine-rich Repeat Variant"/>
    <property type="match status" value="1"/>
</dbReference>
<feature type="compositionally biased region" description="Basic and acidic residues" evidence="3">
    <location>
        <begin position="1330"/>
        <end position="1361"/>
    </location>
</feature>
<dbReference type="Proteomes" id="UP001162031">
    <property type="component" value="Unassembled WGS sequence"/>
</dbReference>
<dbReference type="InterPro" id="IPR000331">
    <property type="entry name" value="Rap/Ran_GAP_dom"/>
</dbReference>
<dbReference type="PROSITE" id="PS50085">
    <property type="entry name" value="RAPGAP"/>
    <property type="match status" value="1"/>
</dbReference>
<name>A0AAV0USK1_HYABA</name>
<dbReference type="GO" id="GO:0005634">
    <property type="term" value="C:nucleus"/>
    <property type="evidence" value="ECO:0007669"/>
    <property type="project" value="InterPro"/>
</dbReference>
<feature type="region of interest" description="Disordered" evidence="3">
    <location>
        <begin position="1191"/>
        <end position="1222"/>
    </location>
</feature>
<feature type="compositionally biased region" description="Polar residues" evidence="3">
    <location>
        <begin position="530"/>
        <end position="544"/>
    </location>
</feature>
<feature type="region of interest" description="Disordered" evidence="3">
    <location>
        <begin position="1"/>
        <end position="133"/>
    </location>
</feature>
<dbReference type="SUPFAM" id="SSF48371">
    <property type="entry name" value="ARM repeat"/>
    <property type="match status" value="1"/>
</dbReference>
<evidence type="ECO:0000313" key="6">
    <source>
        <dbReference type="Proteomes" id="UP001162031"/>
    </source>
</evidence>
<dbReference type="GO" id="GO:0051056">
    <property type="term" value="P:regulation of small GTPase mediated signal transduction"/>
    <property type="evidence" value="ECO:0007669"/>
    <property type="project" value="InterPro"/>
</dbReference>
<feature type="compositionally biased region" description="Polar residues" evidence="3">
    <location>
        <begin position="45"/>
        <end position="58"/>
    </location>
</feature>
<evidence type="ECO:0000259" key="4">
    <source>
        <dbReference type="PROSITE" id="PS50085"/>
    </source>
</evidence>
<feature type="region of interest" description="Disordered" evidence="3">
    <location>
        <begin position="1293"/>
        <end position="1361"/>
    </location>
</feature>
<protein>
    <recommendedName>
        <fullName evidence="4">Rap-GAP domain-containing protein</fullName>
    </recommendedName>
</protein>
<sequence length="1657" mass="183904">MDQTVRAPATDVASGAHRARAVEEGNCNNSTDDDKAQHDLHDESATSLASPCRSQLPQLPQPHDGASEAPISDSSASFSSASTEPARALQLRRSSSLHRAVFASSSGGSDSDRPGRRWRSDEQDSHNEDDRASSELVLQLQRLCRRQRQRAEERAFVRDVERVMALLRAPLPTSRDVQVTSATFPGYGLSLDLLSSGHESDTVAAVAVDEGQSSGTSDSSRFSTGRVRRSHDRRFASRVTLTLAEIDALLDCIADLFEHRNPDVRALAFEVVHLCVLRFGERLTPALRRKIYLQLESHPSKDFLLRQKVLRTLTHDGRHVEPFHVELGWFLLRLLEQSDAQKDLLGLIQSILRRSPRALDRDKVIAIVSVISGRCDIAWSRSDLDACHRSIAFFHVLATHDLAYAASTPACLRSLCCLVNADGHGTWSVMKLLLTGCSGFLVLRGLVQMLEHPTGVNSPWVLRGAVFFVGMSCWGSQRVAKFDDIAWGPILLALERALQCGRRVVVFEVILSIQRLIKKFGTAHLPAASGGQSTARSTNMSTKASPHCGDSREETSKVGSGFGPPNPGADSDKRCLIVEWDIILRMLHTLRPWASVTDESETEEFPERISQPNDRRMGGDVNQPAPVHPTNDLPDQPHPQLLVSIQQTRVPRELLDTLLAVEDLVERRRFAGDVKEFLNILEQYLPRLSEDSMLFLLRQRADATHPGYHLTWLTTLSSVMRTFFSGVSSDGDDLLIPRAVRLEALEILRVNLWTSRYVCEDRVIEEVVIPTLGQAYNDPDAEVRRRALGFIIEAARQLESAKFDSLLDILANAMIHSGDNDAQLLAASGVVSLFSSAFDHLPPARAVRMYDLLVTTVEVHRSRAVRRIALSCLLCVCEARAIDGRLQWKEQQQVRTSRFLFISRRSARVNSSNIQSTAARVPVARAFRALLSLVTAEPDAELFRIAVQGIKTMLENRTILEDVDVSEVSAKIVASIDYGAFGRAAIADEVDRMLGDHIGQQKLASVDASVCRDEKDREEHVAIDRLISQTNVELVHSIYVKRRRDDPDKSAKTFCTSLRATIVLLARTRYLGMGIELLQLLVSYDSELHYHTLQELTRCLVGCIESRLAVADKDFLMGGAAAEDSTSSLSASVSAPDMLYRHDGAEPEPRIAGTFVSDTPLGFTSRVLSRFQTSASHGSLFHAFSGSMGKSALEHKPGSKSPSEKAVVSSYDEVRRRSRNERVVDSVGNAVSSNDCGAQAWCSPQESVSQQSADMTALPPLPAHDDIIESPSYCCENTQVRCHTQRKRDSLDCRSKSKQYRQAEGDDGEEGSSCRSVTRSKQEDAEESADVERRQELANNKRWETETDTVSHNDRLSDGLRLRVVTPSTLQSGEANPSTTGSVCGRDEYDPTCLMTQLFDLSVRNRPQLLRDGPALKLALNVLDRTPELETHKIGLLYVRDGKKPSESTILGTAGGSLRYLRFLRRLGTFTKLEGFPGYTGGLDTMNNSDGKFGLVYQDACAQIMFHVATMMVPQSYRRDSNPAAENFASMQKKRHIGNDFVHVVFKECDEDYDLRTISGQFNDVHIVIQPLNDHEYRTQVHVKQGIAPFGPLYGRQVVSSSIISECVRLTCMNANLACQVFHQDLIGFALNCEERLKQIKQLGLRLATSGDWNLDE</sequence>
<feature type="compositionally biased region" description="Basic and acidic residues" evidence="3">
    <location>
        <begin position="32"/>
        <end position="44"/>
    </location>
</feature>
<dbReference type="EMBL" id="CANTFL010001416">
    <property type="protein sequence ID" value="CAI5739258.1"/>
    <property type="molecule type" value="Genomic_DNA"/>
</dbReference>
<accession>A0AAV0USK1</accession>
<organism evidence="5 6">
    <name type="scientific">Hyaloperonospora brassicae</name>
    <name type="common">Brassica downy mildew</name>
    <name type="synonym">Peronospora brassicae</name>
    <dbReference type="NCBI Taxonomy" id="162125"/>
    <lineage>
        <taxon>Eukaryota</taxon>
        <taxon>Sar</taxon>
        <taxon>Stramenopiles</taxon>
        <taxon>Oomycota</taxon>
        <taxon>Peronosporomycetes</taxon>
        <taxon>Peronosporales</taxon>
        <taxon>Peronosporaceae</taxon>
        <taxon>Hyaloperonospora</taxon>
    </lineage>
</organism>
<feature type="compositionally biased region" description="Basic and acidic residues" evidence="3">
    <location>
        <begin position="1212"/>
        <end position="1222"/>
    </location>
</feature>
<reference evidence="5" key="1">
    <citation type="submission" date="2022-12" db="EMBL/GenBank/DDBJ databases">
        <authorList>
            <person name="Webb A."/>
        </authorList>
    </citation>
    <scope>NUCLEOTIDE SEQUENCE</scope>
    <source>
        <strain evidence="5">Hp1</strain>
    </source>
</reference>
<dbReference type="Pfam" id="PF11864">
    <property type="entry name" value="DUF3384"/>
    <property type="match status" value="1"/>
</dbReference>
<dbReference type="InterPro" id="IPR027107">
    <property type="entry name" value="Tuberin/Ral-act_asu"/>
</dbReference>
<dbReference type="InterPro" id="IPR024584">
    <property type="entry name" value="Tuberin_N"/>
</dbReference>
<dbReference type="Pfam" id="PF02145">
    <property type="entry name" value="Rap_GAP"/>
    <property type="match status" value="1"/>
</dbReference>
<comment type="caution">
    <text evidence="5">The sequence shown here is derived from an EMBL/GenBank/DDBJ whole genome shotgun (WGS) entry which is preliminary data.</text>
</comment>
<dbReference type="Gene3D" id="3.40.50.11210">
    <property type="entry name" value="Rap/Ran-GAP"/>
    <property type="match status" value="1"/>
</dbReference>